<feature type="transmembrane region" description="Helical" evidence="2">
    <location>
        <begin position="38"/>
        <end position="55"/>
    </location>
</feature>
<feature type="compositionally biased region" description="Pro residues" evidence="1">
    <location>
        <begin position="9"/>
        <end position="20"/>
    </location>
</feature>
<keyword evidence="2" id="KW-0472">Membrane</keyword>
<name>A0A245ZUK1_9SPHN</name>
<accession>A0A245ZUK1</accession>
<dbReference type="EMBL" id="NBBI01000001">
    <property type="protein sequence ID" value="OWK33418.1"/>
    <property type="molecule type" value="Genomic_DNA"/>
</dbReference>
<proteinExistence type="predicted"/>
<protein>
    <submittedName>
        <fullName evidence="3">Uncharacterized protein</fullName>
    </submittedName>
</protein>
<evidence type="ECO:0000256" key="1">
    <source>
        <dbReference type="SAM" id="MobiDB-lite"/>
    </source>
</evidence>
<gene>
    <name evidence="3" type="ORF">SPDO_02970</name>
</gene>
<dbReference type="AlphaFoldDB" id="A0A245ZUK1"/>
<organism evidence="3 4">
    <name type="scientific">Sphingomonas dokdonensis</name>
    <dbReference type="NCBI Taxonomy" id="344880"/>
    <lineage>
        <taxon>Bacteria</taxon>
        <taxon>Pseudomonadati</taxon>
        <taxon>Pseudomonadota</taxon>
        <taxon>Alphaproteobacteria</taxon>
        <taxon>Sphingomonadales</taxon>
        <taxon>Sphingomonadaceae</taxon>
        <taxon>Sphingomonas</taxon>
    </lineage>
</organism>
<evidence type="ECO:0000313" key="3">
    <source>
        <dbReference type="EMBL" id="OWK33418.1"/>
    </source>
</evidence>
<evidence type="ECO:0000313" key="4">
    <source>
        <dbReference type="Proteomes" id="UP000197290"/>
    </source>
</evidence>
<reference evidence="3 4" key="1">
    <citation type="submission" date="2017-03" db="EMBL/GenBank/DDBJ databases">
        <title>Genome sequence of Sphingomonas dokdonensis DSM 21029.</title>
        <authorList>
            <person name="Poehlein A."/>
            <person name="Wuebbeler J.H."/>
            <person name="Steinbuechel A."/>
            <person name="Daniel R."/>
        </authorList>
    </citation>
    <scope>NUCLEOTIDE SEQUENCE [LARGE SCALE GENOMIC DNA]</scope>
    <source>
        <strain evidence="3 4">DSM 21029</strain>
    </source>
</reference>
<feature type="region of interest" description="Disordered" evidence="1">
    <location>
        <begin position="1"/>
        <end position="28"/>
    </location>
</feature>
<keyword evidence="2" id="KW-0812">Transmembrane</keyword>
<keyword evidence="2" id="KW-1133">Transmembrane helix</keyword>
<keyword evidence="4" id="KW-1185">Reference proteome</keyword>
<sequence>MTDRREPPLEPLPPGMPDPDAPAVFVDRPERDPASGRHLIFVAIALVTMLLFWWGA</sequence>
<dbReference type="Proteomes" id="UP000197290">
    <property type="component" value="Unassembled WGS sequence"/>
</dbReference>
<dbReference type="RefSeq" id="WP_158212128.1">
    <property type="nucleotide sequence ID" value="NZ_NBBI01000001.1"/>
</dbReference>
<comment type="caution">
    <text evidence="3">The sequence shown here is derived from an EMBL/GenBank/DDBJ whole genome shotgun (WGS) entry which is preliminary data.</text>
</comment>
<evidence type="ECO:0000256" key="2">
    <source>
        <dbReference type="SAM" id="Phobius"/>
    </source>
</evidence>